<dbReference type="PANTHER" id="PTHR47481">
    <property type="match status" value="1"/>
</dbReference>
<feature type="region of interest" description="Disordered" evidence="1">
    <location>
        <begin position="341"/>
        <end position="366"/>
    </location>
</feature>
<dbReference type="EMBL" id="JAUUTY010000003">
    <property type="protein sequence ID" value="KAK1661545.1"/>
    <property type="molecule type" value="Genomic_DNA"/>
</dbReference>
<dbReference type="Proteomes" id="UP001231189">
    <property type="component" value="Unassembled WGS sequence"/>
</dbReference>
<proteinExistence type="predicted"/>
<organism evidence="2 3">
    <name type="scientific">Lolium multiflorum</name>
    <name type="common">Italian ryegrass</name>
    <name type="synonym">Lolium perenne subsp. multiflorum</name>
    <dbReference type="NCBI Taxonomy" id="4521"/>
    <lineage>
        <taxon>Eukaryota</taxon>
        <taxon>Viridiplantae</taxon>
        <taxon>Streptophyta</taxon>
        <taxon>Embryophyta</taxon>
        <taxon>Tracheophyta</taxon>
        <taxon>Spermatophyta</taxon>
        <taxon>Magnoliopsida</taxon>
        <taxon>Liliopsida</taxon>
        <taxon>Poales</taxon>
        <taxon>Poaceae</taxon>
        <taxon>BOP clade</taxon>
        <taxon>Pooideae</taxon>
        <taxon>Poodae</taxon>
        <taxon>Poeae</taxon>
        <taxon>Poeae Chloroplast Group 2 (Poeae type)</taxon>
        <taxon>Loliodinae</taxon>
        <taxon>Loliinae</taxon>
        <taxon>Lolium</taxon>
    </lineage>
</organism>
<reference evidence="2" key="1">
    <citation type="submission" date="2023-07" db="EMBL/GenBank/DDBJ databases">
        <title>A chromosome-level genome assembly of Lolium multiflorum.</title>
        <authorList>
            <person name="Chen Y."/>
            <person name="Copetti D."/>
            <person name="Kolliker R."/>
            <person name="Studer B."/>
        </authorList>
    </citation>
    <scope>NUCLEOTIDE SEQUENCE</scope>
    <source>
        <strain evidence="2">02402/16</strain>
        <tissue evidence="2">Leaf</tissue>
    </source>
</reference>
<evidence type="ECO:0000313" key="2">
    <source>
        <dbReference type="EMBL" id="KAK1661545.1"/>
    </source>
</evidence>
<evidence type="ECO:0000313" key="3">
    <source>
        <dbReference type="Proteomes" id="UP001231189"/>
    </source>
</evidence>
<feature type="compositionally biased region" description="Polar residues" evidence="1">
    <location>
        <begin position="457"/>
        <end position="470"/>
    </location>
</feature>
<accession>A0AAD8SPN5</accession>
<feature type="compositionally biased region" description="Gly residues" evidence="1">
    <location>
        <begin position="341"/>
        <end position="351"/>
    </location>
</feature>
<feature type="region of interest" description="Disordered" evidence="1">
    <location>
        <begin position="442"/>
        <end position="470"/>
    </location>
</feature>
<dbReference type="Pfam" id="PF14223">
    <property type="entry name" value="Retrotran_gag_2"/>
    <property type="match status" value="1"/>
</dbReference>
<evidence type="ECO:0000256" key="1">
    <source>
        <dbReference type="SAM" id="MobiDB-lite"/>
    </source>
</evidence>
<sequence>MDGVGEAAAATPSDGFFLLLCPRCCGVVSGAKVEQRGFVQEYVQTVVCTGDSWKMVHLVVGSWLKADGSGSLLRHHRAWVPVLKFDGVSRDMLPWSDSFNGNGLSYGKLHWRSEKLMISDGAASSSGEEKTIVLPAVRGARLTGYLEGKIKAPSETLQVEEEGADGKKIFVEAENPAYVSWIEKDQALMAYLVNSLSFEVLVQVTECQTSCELWTAIQTMYASQSRARVMNLRRRLQDLKKREMSGVVYFNKLKALTDELATAGKPMDEDDIINAVLNGLDAEYNPLAEAVSARIDQGITLGEVYAMFLAAEARIEAQNADTGGGSFSANLASKGGFGRRNGGGYRGGGNNGSPHHDNYGRGSGHNGGYGRGYRANGGGGGYNRNGGGNRYNNNGGGGGNYQGNKPRYTGPPCQICHKPGHPADKCFKRYNKSFVTPEQPQVNTATTEGSYGGIPIGTSTPVPMSTSPAS</sequence>
<comment type="caution">
    <text evidence="2">The sequence shown here is derived from an EMBL/GenBank/DDBJ whole genome shotgun (WGS) entry which is preliminary data.</text>
</comment>
<gene>
    <name evidence="2" type="ORF">QYE76_049704</name>
</gene>
<dbReference type="PANTHER" id="PTHR47481:SF31">
    <property type="entry name" value="OS01G0873500 PROTEIN"/>
    <property type="match status" value="1"/>
</dbReference>
<name>A0AAD8SPN5_LOLMU</name>
<dbReference type="AlphaFoldDB" id="A0AAD8SPN5"/>
<keyword evidence="3" id="KW-1185">Reference proteome</keyword>
<protein>
    <submittedName>
        <fullName evidence="2">Uncharacterized protein</fullName>
    </submittedName>
</protein>